<evidence type="ECO:0000256" key="5">
    <source>
        <dbReference type="ARBA" id="ARBA00022989"/>
    </source>
</evidence>
<feature type="transmembrane region" description="Helical" evidence="7">
    <location>
        <begin position="190"/>
        <end position="215"/>
    </location>
</feature>
<keyword evidence="2 7" id="KW-0813">Transport</keyword>
<evidence type="ECO:0000259" key="8">
    <source>
        <dbReference type="PROSITE" id="PS50928"/>
    </source>
</evidence>
<proteinExistence type="inferred from homology"/>
<dbReference type="Proteomes" id="UP000190395">
    <property type="component" value="Unassembled WGS sequence"/>
</dbReference>
<feature type="transmembrane region" description="Helical" evidence="7">
    <location>
        <begin position="21"/>
        <end position="44"/>
    </location>
</feature>
<dbReference type="AlphaFoldDB" id="A0A1T4Q5W0"/>
<dbReference type="STRING" id="225004.SAMN02745152_01847"/>
<dbReference type="Pfam" id="PF12911">
    <property type="entry name" value="OppC_N"/>
    <property type="match status" value="1"/>
</dbReference>
<dbReference type="InterPro" id="IPR050366">
    <property type="entry name" value="BP-dependent_transpt_permease"/>
</dbReference>
<dbReference type="CDD" id="cd06261">
    <property type="entry name" value="TM_PBP2"/>
    <property type="match status" value="1"/>
</dbReference>
<keyword evidence="5 7" id="KW-1133">Transmembrane helix</keyword>
<feature type="domain" description="ABC transmembrane type-1" evidence="8">
    <location>
        <begin position="81"/>
        <end position="270"/>
    </location>
</feature>
<feature type="transmembrane region" description="Helical" evidence="7">
    <location>
        <begin position="252"/>
        <end position="270"/>
    </location>
</feature>
<accession>A0A1T4Q5W0</accession>
<organism evidence="9 10">
    <name type="scientific">Treponema berlinense</name>
    <dbReference type="NCBI Taxonomy" id="225004"/>
    <lineage>
        <taxon>Bacteria</taxon>
        <taxon>Pseudomonadati</taxon>
        <taxon>Spirochaetota</taxon>
        <taxon>Spirochaetia</taxon>
        <taxon>Spirochaetales</taxon>
        <taxon>Treponemataceae</taxon>
        <taxon>Treponema</taxon>
    </lineage>
</organism>
<dbReference type="GeneID" id="303368074"/>
<evidence type="ECO:0000256" key="7">
    <source>
        <dbReference type="RuleBase" id="RU363032"/>
    </source>
</evidence>
<sequence length="279" mass="30889">MDSNMKILQENLTKYLRNKTFLTGFCMFSFIILFMLAGTIWLPYDPNLTNAAAKLQPPSFHHLLGTDSLGRDVLSRIMFGLRISVIIGFIVMIFGLFTGLILGSICGWFGGIADTIIMKLVSTQMAFPGILLALMLVAVFEPDIKVTILVLCIMSIPRFTRITRSGYIKFKNSLFVQSAKARGAGNFRIMYIHILPNILSDLLITATLSFSMAILNESGLSYLGLGVRPPYPSFGRMLNDAQHYIFTNPTGIIFPLIFLIILVFGVNLIGDGISEVNGK</sequence>
<dbReference type="Pfam" id="PF00528">
    <property type="entry name" value="BPD_transp_1"/>
    <property type="match status" value="1"/>
</dbReference>
<keyword evidence="10" id="KW-1185">Reference proteome</keyword>
<dbReference type="SUPFAM" id="SSF161098">
    <property type="entry name" value="MetI-like"/>
    <property type="match status" value="1"/>
</dbReference>
<dbReference type="InterPro" id="IPR000515">
    <property type="entry name" value="MetI-like"/>
</dbReference>
<comment type="similarity">
    <text evidence="7">Belongs to the binding-protein-dependent transport system permease family.</text>
</comment>
<feature type="transmembrane region" description="Helical" evidence="7">
    <location>
        <begin position="121"/>
        <end position="140"/>
    </location>
</feature>
<evidence type="ECO:0000256" key="2">
    <source>
        <dbReference type="ARBA" id="ARBA00022448"/>
    </source>
</evidence>
<dbReference type="PANTHER" id="PTHR43386:SF1">
    <property type="entry name" value="D,D-DIPEPTIDE TRANSPORT SYSTEM PERMEASE PROTEIN DDPC-RELATED"/>
    <property type="match status" value="1"/>
</dbReference>
<name>A0A1T4Q5W0_9SPIR</name>
<dbReference type="InterPro" id="IPR025966">
    <property type="entry name" value="OppC_N"/>
</dbReference>
<keyword evidence="6 7" id="KW-0472">Membrane</keyword>
<evidence type="ECO:0000256" key="4">
    <source>
        <dbReference type="ARBA" id="ARBA00022692"/>
    </source>
</evidence>
<feature type="transmembrane region" description="Helical" evidence="7">
    <location>
        <begin position="83"/>
        <end position="109"/>
    </location>
</feature>
<comment type="subcellular location">
    <subcellularLocation>
        <location evidence="1 7">Cell membrane</location>
        <topology evidence="1 7">Multi-pass membrane protein</topology>
    </subcellularLocation>
</comment>
<dbReference type="GO" id="GO:0005886">
    <property type="term" value="C:plasma membrane"/>
    <property type="evidence" value="ECO:0007669"/>
    <property type="project" value="UniProtKB-SubCell"/>
</dbReference>
<reference evidence="9 10" key="1">
    <citation type="submission" date="2017-02" db="EMBL/GenBank/DDBJ databases">
        <authorList>
            <person name="Peterson S.W."/>
        </authorList>
    </citation>
    <scope>NUCLEOTIDE SEQUENCE [LARGE SCALE GENOMIC DNA]</scope>
    <source>
        <strain evidence="9 10">ATCC BAA-909</strain>
    </source>
</reference>
<dbReference type="Gene3D" id="1.10.3720.10">
    <property type="entry name" value="MetI-like"/>
    <property type="match status" value="1"/>
</dbReference>
<dbReference type="RefSeq" id="WP_078931584.1">
    <property type="nucleotide sequence ID" value="NZ_FUXC01000012.1"/>
</dbReference>
<evidence type="ECO:0000256" key="6">
    <source>
        <dbReference type="ARBA" id="ARBA00023136"/>
    </source>
</evidence>
<dbReference type="PROSITE" id="PS50928">
    <property type="entry name" value="ABC_TM1"/>
    <property type="match status" value="1"/>
</dbReference>
<evidence type="ECO:0000313" key="9">
    <source>
        <dbReference type="EMBL" id="SJZ99099.1"/>
    </source>
</evidence>
<evidence type="ECO:0000256" key="3">
    <source>
        <dbReference type="ARBA" id="ARBA00022475"/>
    </source>
</evidence>
<dbReference type="OrthoDB" id="9783218at2"/>
<evidence type="ECO:0000256" key="1">
    <source>
        <dbReference type="ARBA" id="ARBA00004651"/>
    </source>
</evidence>
<dbReference type="EMBL" id="FUXC01000012">
    <property type="protein sequence ID" value="SJZ99099.1"/>
    <property type="molecule type" value="Genomic_DNA"/>
</dbReference>
<dbReference type="GO" id="GO:0055085">
    <property type="term" value="P:transmembrane transport"/>
    <property type="evidence" value="ECO:0007669"/>
    <property type="project" value="InterPro"/>
</dbReference>
<keyword evidence="4 7" id="KW-0812">Transmembrane</keyword>
<protein>
    <submittedName>
        <fullName evidence="9">Peptide/nickel transport system permease protein</fullName>
    </submittedName>
</protein>
<dbReference type="InterPro" id="IPR035906">
    <property type="entry name" value="MetI-like_sf"/>
</dbReference>
<dbReference type="PANTHER" id="PTHR43386">
    <property type="entry name" value="OLIGOPEPTIDE TRANSPORT SYSTEM PERMEASE PROTEIN APPC"/>
    <property type="match status" value="1"/>
</dbReference>
<evidence type="ECO:0000313" key="10">
    <source>
        <dbReference type="Proteomes" id="UP000190395"/>
    </source>
</evidence>
<feature type="transmembrane region" description="Helical" evidence="7">
    <location>
        <begin position="146"/>
        <end position="163"/>
    </location>
</feature>
<gene>
    <name evidence="9" type="ORF">SAMN02745152_01847</name>
</gene>
<keyword evidence="3" id="KW-1003">Cell membrane</keyword>